<dbReference type="InterPro" id="IPR036429">
    <property type="entry name" value="SpoA-like_sf"/>
</dbReference>
<dbReference type="SUPFAM" id="SSF101801">
    <property type="entry name" value="Surface presentation of antigens (SPOA)"/>
    <property type="match status" value="1"/>
</dbReference>
<dbReference type="RefSeq" id="WP_166861513.1">
    <property type="nucleotide sequence ID" value="NZ_JAAQOM010000012.1"/>
</dbReference>
<feature type="domain" description="Flagellar motor switch protein FliN-like C-terminal" evidence="1">
    <location>
        <begin position="272"/>
        <end position="342"/>
    </location>
</feature>
<evidence type="ECO:0000259" key="1">
    <source>
        <dbReference type="Pfam" id="PF01052"/>
    </source>
</evidence>
<dbReference type="NCBIfam" id="TIGR02551">
    <property type="entry name" value="SpaO_YscQ"/>
    <property type="match status" value="1"/>
</dbReference>
<protein>
    <submittedName>
        <fullName evidence="2">Type III secretion system cytoplasmic ring protein SctQ</fullName>
    </submittedName>
</protein>
<dbReference type="EMBL" id="JAAQOM010000012">
    <property type="protein sequence ID" value="NIA55916.1"/>
    <property type="molecule type" value="Genomic_DNA"/>
</dbReference>
<dbReference type="Proteomes" id="UP000716322">
    <property type="component" value="Unassembled WGS sequence"/>
</dbReference>
<dbReference type="Pfam" id="PF01052">
    <property type="entry name" value="FliMN_C"/>
    <property type="match status" value="1"/>
</dbReference>
<keyword evidence="3" id="KW-1185">Reference proteome</keyword>
<proteinExistence type="predicted"/>
<reference evidence="2 3" key="1">
    <citation type="submission" date="2020-03" db="EMBL/GenBank/DDBJ databases">
        <title>Genome sequence of strain Massilia sp. TW-1.</title>
        <authorList>
            <person name="Chaudhary D.K."/>
        </authorList>
    </citation>
    <scope>NUCLEOTIDE SEQUENCE [LARGE SCALE GENOMIC DNA]</scope>
    <source>
        <strain evidence="2 3">TW-1</strain>
    </source>
</reference>
<gene>
    <name evidence="2" type="primary">sctQ</name>
    <name evidence="2" type="ORF">HAV22_19975</name>
</gene>
<evidence type="ECO:0000313" key="3">
    <source>
        <dbReference type="Proteomes" id="UP000716322"/>
    </source>
</evidence>
<dbReference type="InterPro" id="IPR013385">
    <property type="entry name" value="T3SS_SpaO/YscQ/SpaO"/>
</dbReference>
<comment type="caution">
    <text evidence="2">The sequence shown here is derived from an EMBL/GenBank/DDBJ whole genome shotgun (WGS) entry which is preliminary data.</text>
</comment>
<sequence length="349" mass="35928">MPRDSKNIAPLHPRLPLLTPSLARLTRVLFTPTAAALAAPAEWRIVPLAQGSAPAPAQPACLHLHSAHGGLRCVIDLDAHPALESAALAAAGHWRAALADALLRPCWTILTQLGLPALSVAALLTDADATAHHGGIALQLRADGDAAAPALFITDIDAGLLDALEAALPPPAGLPDWLDALPLGGSAVLAGRRATTALLASLRAGDVLLGWRGGMAGSAQLDRVTLRWGAARGRHVGAVAAIAGRAVTLATSPTLCLESHPMDHTEHPVTDVAALELPVTLEIVTLAMPLQQIGALLPGQVLELPLALADTRVRLVACGQTLGHGKLVVVGEQLGFQVTTMVHQDEPDA</sequence>
<organism evidence="2 3">
    <name type="scientific">Telluria antibiotica</name>
    <dbReference type="NCBI Taxonomy" id="2717319"/>
    <lineage>
        <taxon>Bacteria</taxon>
        <taxon>Pseudomonadati</taxon>
        <taxon>Pseudomonadota</taxon>
        <taxon>Betaproteobacteria</taxon>
        <taxon>Burkholderiales</taxon>
        <taxon>Oxalobacteraceae</taxon>
        <taxon>Telluria group</taxon>
        <taxon>Telluria</taxon>
    </lineage>
</organism>
<evidence type="ECO:0000313" key="2">
    <source>
        <dbReference type="EMBL" id="NIA55916.1"/>
    </source>
</evidence>
<dbReference type="InterPro" id="IPR001543">
    <property type="entry name" value="FliN-like_C"/>
</dbReference>
<name>A0ABX0PGF4_9BURK</name>
<accession>A0ABX0PGF4</accession>
<dbReference type="Gene3D" id="2.30.330.10">
    <property type="entry name" value="SpoA-like"/>
    <property type="match status" value="1"/>
</dbReference>